<dbReference type="SUPFAM" id="SSF48452">
    <property type="entry name" value="TPR-like"/>
    <property type="match status" value="2"/>
</dbReference>
<evidence type="ECO:0000256" key="4">
    <source>
        <dbReference type="SAM" id="Phobius"/>
    </source>
</evidence>
<keyword evidence="1" id="KW-0677">Repeat</keyword>
<keyword evidence="4" id="KW-0472">Membrane</keyword>
<name>A0A2M7Z4V1_9BACT</name>
<dbReference type="InterPro" id="IPR019734">
    <property type="entry name" value="TPR_rpt"/>
</dbReference>
<dbReference type="Pfam" id="PF13432">
    <property type="entry name" value="TPR_16"/>
    <property type="match status" value="1"/>
</dbReference>
<evidence type="ECO:0000256" key="2">
    <source>
        <dbReference type="ARBA" id="ARBA00022803"/>
    </source>
</evidence>
<evidence type="ECO:0000256" key="1">
    <source>
        <dbReference type="ARBA" id="ARBA00022737"/>
    </source>
</evidence>
<dbReference type="PANTHER" id="PTHR44943">
    <property type="entry name" value="CELLULOSE SYNTHASE OPERON PROTEIN C"/>
    <property type="match status" value="1"/>
</dbReference>
<dbReference type="PROSITE" id="PS50005">
    <property type="entry name" value="TPR"/>
    <property type="match status" value="2"/>
</dbReference>
<accession>A0A2M7Z4V1</accession>
<dbReference type="InterPro" id="IPR011990">
    <property type="entry name" value="TPR-like_helical_dom_sf"/>
</dbReference>
<gene>
    <name evidence="5" type="ORF">CO145_01970</name>
</gene>
<feature type="transmembrane region" description="Helical" evidence="4">
    <location>
        <begin position="220"/>
        <end position="236"/>
    </location>
</feature>
<feature type="transmembrane region" description="Helical" evidence="4">
    <location>
        <begin position="376"/>
        <end position="394"/>
    </location>
</feature>
<keyword evidence="2 3" id="KW-0802">TPR repeat</keyword>
<feature type="transmembrane region" description="Helical" evidence="4">
    <location>
        <begin position="430"/>
        <end position="449"/>
    </location>
</feature>
<feature type="repeat" description="TPR" evidence="3">
    <location>
        <begin position="664"/>
        <end position="697"/>
    </location>
</feature>
<protein>
    <submittedName>
        <fullName evidence="5">Uncharacterized protein</fullName>
    </submittedName>
</protein>
<sequence>MRVVSYFNKLNKISLYLAIFLIPIFFLPFAQSVLGYPKQILLLFLVFLSLIGWLGKQLIQGKIILKENKLLYFILLLILFLFFFSTVFSLWPVASFWGWPLSTADNFFALFSFLLLVFLFVNTFQTEREVFFAVLLLLISGAVAGLFLLFQLYGVFILPFDFSQTFSFNTLGSVYQAAIFLAILLPISLVLAFRIKKPIFWLILLILLGLIILIDFNHAWIVLLLGILTLAIFGLTGKIRAGLTTFLMALLVLSIFFLFFPLRFAGFPVLPLQVSPGLVSEIGILKAVYTEGIKNTLLGSGPGTFIFDYSQYRSPLLNLTLFWGTRFSSGSSEFLDWFITKGLFGGISLLFFLGLIIYFSIKGLTSQPSNRLGDEMRLGFLASAIALVGVGFLSPFNFSLWFLFWVIVAGLLFYNLKTREINLDSQFRRAVFSAIILAIIILGLALLLFQGQKYLAEVNYDKGIKFSQQGDIDRAINFTQRASLFNHSVDIYWRDLAQLYLAKANLIAQDQELTAEQKRRLTQENIASGVQSLNQAITLIPFNVANWNVRGFFYRNLIGIPEAGEIALESYRRATELEPASPFPYGEMGRVYILMAQDFSQKQMEKEREEALLLAIKNLEKAIELKGDYAPAHYLIAVAYDQQGREEEAISRLEEIKNIFPQDIGISFQLGMLYWRKEKLDRAQGEFERIIKLNPDYSNGRYMLGLVYDKKGEKEAAIEQFEKVAKLNPENQEVAKILENLKGGLPALQGIIPSQPPIGEVPPEIQQ</sequence>
<dbReference type="Pfam" id="PF14559">
    <property type="entry name" value="TPR_19"/>
    <property type="match status" value="1"/>
</dbReference>
<feature type="transmembrane region" description="Helical" evidence="4">
    <location>
        <begin position="71"/>
        <end position="94"/>
    </location>
</feature>
<comment type="caution">
    <text evidence="5">The sequence shown here is derived from an EMBL/GenBank/DDBJ whole genome shotgun (WGS) entry which is preliminary data.</text>
</comment>
<feature type="transmembrane region" description="Helical" evidence="4">
    <location>
        <begin position="343"/>
        <end position="364"/>
    </location>
</feature>
<evidence type="ECO:0000256" key="3">
    <source>
        <dbReference type="PROSITE-ProRule" id="PRU00339"/>
    </source>
</evidence>
<dbReference type="InterPro" id="IPR051685">
    <property type="entry name" value="Ycf3/AcsC/BcsC/TPR_MFPF"/>
</dbReference>
<dbReference type="Gene3D" id="1.25.40.10">
    <property type="entry name" value="Tetratricopeptide repeat domain"/>
    <property type="match status" value="3"/>
</dbReference>
<feature type="transmembrane region" description="Helical" evidence="4">
    <location>
        <begin position="173"/>
        <end position="192"/>
    </location>
</feature>
<keyword evidence="4" id="KW-0812">Transmembrane</keyword>
<reference evidence="6" key="1">
    <citation type="submission" date="2017-09" db="EMBL/GenBank/DDBJ databases">
        <title>Depth-based differentiation of microbial function through sediment-hosted aquifers and enrichment of novel symbionts in the deep terrestrial subsurface.</title>
        <authorList>
            <person name="Probst A.J."/>
            <person name="Ladd B."/>
            <person name="Jarett J.K."/>
            <person name="Geller-Mcgrath D.E."/>
            <person name="Sieber C.M.K."/>
            <person name="Emerson J.B."/>
            <person name="Anantharaman K."/>
            <person name="Thomas B.C."/>
            <person name="Malmstrom R."/>
            <person name="Stieglmeier M."/>
            <person name="Klingl A."/>
            <person name="Woyke T."/>
            <person name="Ryan C.M."/>
            <person name="Banfield J.F."/>
        </authorList>
    </citation>
    <scope>NUCLEOTIDE SEQUENCE [LARGE SCALE GENOMIC DNA]</scope>
</reference>
<feature type="repeat" description="TPR" evidence="3">
    <location>
        <begin position="698"/>
        <end position="731"/>
    </location>
</feature>
<feature type="transmembrane region" description="Helical" evidence="4">
    <location>
        <begin position="400"/>
        <end position="418"/>
    </location>
</feature>
<organism evidence="5 6">
    <name type="scientific">Candidatus Nealsonbacteria bacterium CG_4_9_14_3_um_filter_37_13</name>
    <dbReference type="NCBI Taxonomy" id="1974695"/>
    <lineage>
        <taxon>Bacteria</taxon>
        <taxon>Candidatus Nealsoniibacteriota</taxon>
    </lineage>
</organism>
<feature type="transmembrane region" description="Helical" evidence="4">
    <location>
        <begin position="15"/>
        <end position="34"/>
    </location>
</feature>
<feature type="transmembrane region" description="Helical" evidence="4">
    <location>
        <begin position="40"/>
        <end position="59"/>
    </location>
</feature>
<feature type="transmembrane region" description="Helical" evidence="4">
    <location>
        <begin position="131"/>
        <end position="153"/>
    </location>
</feature>
<dbReference type="Proteomes" id="UP000231034">
    <property type="component" value="Unassembled WGS sequence"/>
</dbReference>
<dbReference type="EMBL" id="PFVR01000066">
    <property type="protein sequence ID" value="PJA84175.1"/>
    <property type="molecule type" value="Genomic_DNA"/>
</dbReference>
<proteinExistence type="predicted"/>
<evidence type="ECO:0000313" key="5">
    <source>
        <dbReference type="EMBL" id="PJA84175.1"/>
    </source>
</evidence>
<evidence type="ECO:0000313" key="6">
    <source>
        <dbReference type="Proteomes" id="UP000231034"/>
    </source>
</evidence>
<dbReference type="AlphaFoldDB" id="A0A2M7Z4V1"/>
<feature type="transmembrane region" description="Helical" evidence="4">
    <location>
        <begin position="199"/>
        <end position="214"/>
    </location>
</feature>
<keyword evidence="4" id="KW-1133">Transmembrane helix</keyword>
<dbReference type="PROSITE" id="PS50293">
    <property type="entry name" value="TPR_REGION"/>
    <property type="match status" value="1"/>
</dbReference>
<feature type="transmembrane region" description="Helical" evidence="4">
    <location>
        <begin position="106"/>
        <end position="124"/>
    </location>
</feature>
<feature type="transmembrane region" description="Helical" evidence="4">
    <location>
        <begin position="243"/>
        <end position="262"/>
    </location>
</feature>
<dbReference type="SMART" id="SM00028">
    <property type="entry name" value="TPR"/>
    <property type="match status" value="4"/>
</dbReference>
<dbReference type="PANTHER" id="PTHR44943:SF8">
    <property type="entry name" value="TPR REPEAT-CONTAINING PROTEIN MJ0263"/>
    <property type="match status" value="1"/>
</dbReference>